<keyword evidence="2" id="KW-0805">Transcription regulation</keyword>
<dbReference type="InterPro" id="IPR013249">
    <property type="entry name" value="RNA_pol_sigma70_r4_t2"/>
</dbReference>
<dbReference type="SUPFAM" id="SSF88946">
    <property type="entry name" value="Sigma2 domain of RNA polymerase sigma factors"/>
    <property type="match status" value="1"/>
</dbReference>
<protein>
    <submittedName>
        <fullName evidence="7">RNA polymerase sigma-70 factor, ECF subfamily</fullName>
    </submittedName>
</protein>
<keyword evidence="3" id="KW-0731">Sigma factor</keyword>
<dbReference type="EMBL" id="OCNH01000009">
    <property type="protein sequence ID" value="SOD99348.1"/>
    <property type="molecule type" value="Genomic_DNA"/>
</dbReference>
<dbReference type="InterPro" id="IPR036388">
    <property type="entry name" value="WH-like_DNA-bd_sf"/>
</dbReference>
<evidence type="ECO:0000256" key="2">
    <source>
        <dbReference type="ARBA" id="ARBA00023015"/>
    </source>
</evidence>
<dbReference type="InterPro" id="IPR007627">
    <property type="entry name" value="RNA_pol_sigma70_r2"/>
</dbReference>
<evidence type="ECO:0000256" key="3">
    <source>
        <dbReference type="ARBA" id="ARBA00023082"/>
    </source>
</evidence>
<dbReference type="Proteomes" id="UP000219452">
    <property type="component" value="Unassembled WGS sequence"/>
</dbReference>
<keyword evidence="8" id="KW-1185">Reference proteome</keyword>
<dbReference type="GO" id="GO:0006352">
    <property type="term" value="P:DNA-templated transcription initiation"/>
    <property type="evidence" value="ECO:0007669"/>
    <property type="project" value="InterPro"/>
</dbReference>
<dbReference type="PANTHER" id="PTHR43133:SF46">
    <property type="entry name" value="RNA POLYMERASE SIGMA-70 FACTOR ECF SUBFAMILY"/>
    <property type="match status" value="1"/>
</dbReference>
<dbReference type="AlphaFoldDB" id="A0A286GUZ4"/>
<evidence type="ECO:0000313" key="8">
    <source>
        <dbReference type="Proteomes" id="UP000219452"/>
    </source>
</evidence>
<gene>
    <name evidence="7" type="ORF">SAMN06269250_6379</name>
</gene>
<evidence type="ECO:0000259" key="6">
    <source>
        <dbReference type="Pfam" id="PF08281"/>
    </source>
</evidence>
<dbReference type="InterPro" id="IPR013324">
    <property type="entry name" value="RNA_pol_sigma_r3/r4-like"/>
</dbReference>
<dbReference type="Gene3D" id="1.10.1740.10">
    <property type="match status" value="1"/>
</dbReference>
<dbReference type="GO" id="GO:0016987">
    <property type="term" value="F:sigma factor activity"/>
    <property type="evidence" value="ECO:0007669"/>
    <property type="project" value="UniProtKB-KW"/>
</dbReference>
<organism evidence="7 8">
    <name type="scientific">Spirosoma fluviale</name>
    <dbReference type="NCBI Taxonomy" id="1597977"/>
    <lineage>
        <taxon>Bacteria</taxon>
        <taxon>Pseudomonadati</taxon>
        <taxon>Bacteroidota</taxon>
        <taxon>Cytophagia</taxon>
        <taxon>Cytophagales</taxon>
        <taxon>Cytophagaceae</taxon>
        <taxon>Spirosoma</taxon>
    </lineage>
</organism>
<dbReference type="SUPFAM" id="SSF88659">
    <property type="entry name" value="Sigma3 and sigma4 domains of RNA polymerase sigma factors"/>
    <property type="match status" value="1"/>
</dbReference>
<dbReference type="NCBIfam" id="TIGR02937">
    <property type="entry name" value="sigma70-ECF"/>
    <property type="match status" value="1"/>
</dbReference>
<dbReference type="InterPro" id="IPR014284">
    <property type="entry name" value="RNA_pol_sigma-70_dom"/>
</dbReference>
<comment type="similarity">
    <text evidence="1">Belongs to the sigma-70 factor family. ECF subfamily.</text>
</comment>
<feature type="domain" description="RNA polymerase sigma factor 70 region 4 type 2" evidence="6">
    <location>
        <begin position="133"/>
        <end position="177"/>
    </location>
</feature>
<dbReference type="OrthoDB" id="949712at2"/>
<dbReference type="Pfam" id="PF04542">
    <property type="entry name" value="Sigma70_r2"/>
    <property type="match status" value="1"/>
</dbReference>
<reference evidence="8" key="1">
    <citation type="submission" date="2017-09" db="EMBL/GenBank/DDBJ databases">
        <authorList>
            <person name="Varghese N."/>
            <person name="Submissions S."/>
        </authorList>
    </citation>
    <scope>NUCLEOTIDE SEQUENCE [LARGE SCALE GENOMIC DNA]</scope>
    <source>
        <strain evidence="8">DSM 29961</strain>
    </source>
</reference>
<proteinExistence type="inferred from homology"/>
<dbReference type="InterPro" id="IPR013325">
    <property type="entry name" value="RNA_pol_sigma_r2"/>
</dbReference>
<name>A0A286GUZ4_9BACT</name>
<evidence type="ECO:0000313" key="7">
    <source>
        <dbReference type="EMBL" id="SOD99348.1"/>
    </source>
</evidence>
<sequence>MTDQLTPAQHIRLWNDFRQGSQDAFSQLYELFSADLYRYGYNLVRNRQLVEDCLHELFLHLHDSRAKLGPTDNIRFYLYRSLRRRLLDTVARLNKLDSEDYIFDKAEFLVQPYERSLIEEQLVDQQKALLIGELNKLPKRQKEILYLVYMKGLTYAQAAEVMDITLKSVYNTINVALTTLRVHVRTAFEQRGALLSLLGAVFGYLTKI</sequence>
<accession>A0A286GUZ4</accession>
<dbReference type="InterPro" id="IPR039425">
    <property type="entry name" value="RNA_pol_sigma-70-like"/>
</dbReference>
<evidence type="ECO:0000256" key="1">
    <source>
        <dbReference type="ARBA" id="ARBA00010641"/>
    </source>
</evidence>
<dbReference type="RefSeq" id="WP_097131825.1">
    <property type="nucleotide sequence ID" value="NZ_OCNH01000009.1"/>
</dbReference>
<dbReference type="Pfam" id="PF08281">
    <property type="entry name" value="Sigma70_r4_2"/>
    <property type="match status" value="1"/>
</dbReference>
<evidence type="ECO:0000256" key="4">
    <source>
        <dbReference type="ARBA" id="ARBA00023163"/>
    </source>
</evidence>
<feature type="domain" description="RNA polymerase sigma-70 region 2" evidence="5">
    <location>
        <begin position="28"/>
        <end position="93"/>
    </location>
</feature>
<evidence type="ECO:0000259" key="5">
    <source>
        <dbReference type="Pfam" id="PF04542"/>
    </source>
</evidence>
<dbReference type="Gene3D" id="1.10.10.10">
    <property type="entry name" value="Winged helix-like DNA-binding domain superfamily/Winged helix DNA-binding domain"/>
    <property type="match status" value="1"/>
</dbReference>
<dbReference type="PANTHER" id="PTHR43133">
    <property type="entry name" value="RNA POLYMERASE ECF-TYPE SIGMA FACTO"/>
    <property type="match status" value="1"/>
</dbReference>
<keyword evidence="4" id="KW-0804">Transcription</keyword>
<dbReference type="GO" id="GO:0003677">
    <property type="term" value="F:DNA binding"/>
    <property type="evidence" value="ECO:0007669"/>
    <property type="project" value="InterPro"/>
</dbReference>